<gene>
    <name evidence="2" type="ORF">E2562_006123</name>
</gene>
<keyword evidence="3" id="KW-1185">Reference proteome</keyword>
<reference evidence="2 3" key="1">
    <citation type="submission" date="2019-11" db="EMBL/GenBank/DDBJ databases">
        <title>Whole genome sequence of Oryza granulata.</title>
        <authorList>
            <person name="Li W."/>
        </authorList>
    </citation>
    <scope>NUCLEOTIDE SEQUENCE [LARGE SCALE GENOMIC DNA]</scope>
    <source>
        <strain evidence="3">cv. Menghai</strain>
        <tissue evidence="2">Leaf</tissue>
    </source>
</reference>
<feature type="compositionally biased region" description="Low complexity" evidence="1">
    <location>
        <begin position="1"/>
        <end position="17"/>
    </location>
</feature>
<evidence type="ECO:0000256" key="1">
    <source>
        <dbReference type="SAM" id="MobiDB-lite"/>
    </source>
</evidence>
<feature type="region of interest" description="Disordered" evidence="1">
    <location>
        <begin position="1"/>
        <end position="21"/>
    </location>
</feature>
<evidence type="ECO:0000313" key="3">
    <source>
        <dbReference type="Proteomes" id="UP000479710"/>
    </source>
</evidence>
<evidence type="ECO:0000313" key="2">
    <source>
        <dbReference type="EMBL" id="KAF0928700.1"/>
    </source>
</evidence>
<comment type="caution">
    <text evidence="2">The sequence shown here is derived from an EMBL/GenBank/DDBJ whole genome shotgun (WGS) entry which is preliminary data.</text>
</comment>
<dbReference type="Proteomes" id="UP000479710">
    <property type="component" value="Unassembled WGS sequence"/>
</dbReference>
<protein>
    <submittedName>
        <fullName evidence="2">Uncharacterized protein</fullName>
    </submittedName>
</protein>
<proteinExistence type="predicted"/>
<accession>A0A6G1EVN3</accession>
<organism evidence="2 3">
    <name type="scientific">Oryza meyeriana var. granulata</name>
    <dbReference type="NCBI Taxonomy" id="110450"/>
    <lineage>
        <taxon>Eukaryota</taxon>
        <taxon>Viridiplantae</taxon>
        <taxon>Streptophyta</taxon>
        <taxon>Embryophyta</taxon>
        <taxon>Tracheophyta</taxon>
        <taxon>Spermatophyta</taxon>
        <taxon>Magnoliopsida</taxon>
        <taxon>Liliopsida</taxon>
        <taxon>Poales</taxon>
        <taxon>Poaceae</taxon>
        <taxon>BOP clade</taxon>
        <taxon>Oryzoideae</taxon>
        <taxon>Oryzeae</taxon>
        <taxon>Oryzinae</taxon>
        <taxon>Oryza</taxon>
        <taxon>Oryza meyeriana</taxon>
    </lineage>
</organism>
<dbReference type="AlphaFoldDB" id="A0A6G1EVN3"/>
<dbReference type="EMBL" id="SPHZ02000002">
    <property type="protein sequence ID" value="KAF0928700.1"/>
    <property type="molecule type" value="Genomic_DNA"/>
</dbReference>
<feature type="region of interest" description="Disordered" evidence="1">
    <location>
        <begin position="38"/>
        <end position="60"/>
    </location>
</feature>
<sequence>MTSAHHANALRNAARTADSGRWSTVAVGDTAYVSNMFGRTHRGLPGKNANRTPTEPPFSSGRCCVVVVGGGGASGCRH</sequence>
<name>A0A6G1EVN3_9ORYZ</name>